<organism evidence="2 3">
    <name type="scientific">Niabella ginsengisoli</name>
    <dbReference type="NCBI Taxonomy" id="522298"/>
    <lineage>
        <taxon>Bacteria</taxon>
        <taxon>Pseudomonadati</taxon>
        <taxon>Bacteroidota</taxon>
        <taxon>Chitinophagia</taxon>
        <taxon>Chitinophagales</taxon>
        <taxon>Chitinophagaceae</taxon>
        <taxon>Niabella</taxon>
    </lineage>
</organism>
<evidence type="ECO:0000313" key="2">
    <source>
        <dbReference type="EMBL" id="MCH5599960.1"/>
    </source>
</evidence>
<evidence type="ECO:0000313" key="3">
    <source>
        <dbReference type="Proteomes" id="UP001202248"/>
    </source>
</evidence>
<dbReference type="Gene3D" id="3.40.50.1820">
    <property type="entry name" value="alpha/beta hydrolase"/>
    <property type="match status" value="1"/>
</dbReference>
<evidence type="ECO:0000259" key="1">
    <source>
        <dbReference type="Pfam" id="PF01738"/>
    </source>
</evidence>
<comment type="caution">
    <text evidence="2">The sequence shown here is derived from an EMBL/GenBank/DDBJ whole genome shotgun (WGS) entry which is preliminary data.</text>
</comment>
<keyword evidence="2" id="KW-0378">Hydrolase</keyword>
<protein>
    <submittedName>
        <fullName evidence="2">Dienelactone hydrolase family protein</fullName>
    </submittedName>
</protein>
<dbReference type="GO" id="GO:0016787">
    <property type="term" value="F:hydrolase activity"/>
    <property type="evidence" value="ECO:0007669"/>
    <property type="project" value="UniProtKB-KW"/>
</dbReference>
<dbReference type="InterPro" id="IPR029058">
    <property type="entry name" value="AB_hydrolase_fold"/>
</dbReference>
<dbReference type="Proteomes" id="UP001202248">
    <property type="component" value="Unassembled WGS sequence"/>
</dbReference>
<feature type="domain" description="Dienelactone hydrolase" evidence="1">
    <location>
        <begin position="1"/>
        <end position="35"/>
    </location>
</feature>
<accession>A0ABS9SNN6</accession>
<gene>
    <name evidence="2" type="ORF">MKP09_19615</name>
</gene>
<dbReference type="SUPFAM" id="SSF53474">
    <property type="entry name" value="alpha/beta-Hydrolases"/>
    <property type="match status" value="1"/>
</dbReference>
<dbReference type="Pfam" id="PF01738">
    <property type="entry name" value="DLH"/>
    <property type="match status" value="1"/>
</dbReference>
<reference evidence="2 3" key="1">
    <citation type="submission" date="2022-02" db="EMBL/GenBank/DDBJ databases">
        <authorList>
            <person name="Min J."/>
        </authorList>
    </citation>
    <scope>NUCLEOTIDE SEQUENCE [LARGE SCALE GENOMIC DNA]</scope>
    <source>
        <strain evidence="2 3">GR10-1</strain>
    </source>
</reference>
<keyword evidence="3" id="KW-1185">Reference proteome</keyword>
<dbReference type="InterPro" id="IPR002925">
    <property type="entry name" value="Dienelactn_hydro"/>
</dbReference>
<dbReference type="EMBL" id="JAKWBL010000004">
    <property type="protein sequence ID" value="MCH5599960.1"/>
    <property type="molecule type" value="Genomic_DNA"/>
</dbReference>
<sequence length="38" mass="4526">MYPKANHGFHNDTTPRYDKAAAELAWKRTIDFFKENLK</sequence>
<proteinExistence type="predicted"/>
<name>A0ABS9SNN6_9BACT</name>